<protein>
    <submittedName>
        <fullName evidence="2">Uncharacterized protein</fullName>
    </submittedName>
</protein>
<evidence type="ECO:0000313" key="2">
    <source>
        <dbReference type="EMBL" id="CCH72158.1"/>
    </source>
</evidence>
<organism evidence="2 3">
    <name type="scientific">Nostocoides australiense Ben110</name>
    <dbReference type="NCBI Taxonomy" id="1193182"/>
    <lineage>
        <taxon>Bacteria</taxon>
        <taxon>Bacillati</taxon>
        <taxon>Actinomycetota</taxon>
        <taxon>Actinomycetes</taxon>
        <taxon>Micrococcales</taxon>
        <taxon>Intrasporangiaceae</taxon>
        <taxon>Nostocoides</taxon>
    </lineage>
</organism>
<feature type="region of interest" description="Disordered" evidence="1">
    <location>
        <begin position="57"/>
        <end position="153"/>
    </location>
</feature>
<dbReference type="AlphaFoldDB" id="W6JSS7"/>
<reference evidence="2 3" key="1">
    <citation type="journal article" date="2013" name="ISME J.">
        <title>A metabolic model for members of the genus Tetrasphaera involved in enhanced biological phosphorus removal.</title>
        <authorList>
            <person name="Kristiansen R."/>
            <person name="Nguyen H.T.T."/>
            <person name="Saunders A.M."/>
            <person name="Nielsen J.L."/>
            <person name="Wimmer R."/>
            <person name="Le V.Q."/>
            <person name="McIlroy S.J."/>
            <person name="Petrovski S."/>
            <person name="Seviour R.J."/>
            <person name="Calteau A."/>
            <person name="Nielsen K.L."/>
            <person name="Nielsen P.H."/>
        </authorList>
    </citation>
    <scope>NUCLEOTIDE SEQUENCE [LARGE SCALE GENOMIC DNA]</scope>
    <source>
        <strain evidence="2 3">Ben110</strain>
    </source>
</reference>
<dbReference type="EMBL" id="CAJA01000046">
    <property type="protein sequence ID" value="CCH72158.1"/>
    <property type="molecule type" value="Genomic_DNA"/>
</dbReference>
<dbReference type="Proteomes" id="UP000035763">
    <property type="component" value="Unassembled WGS sequence"/>
</dbReference>
<keyword evidence="3" id="KW-1185">Reference proteome</keyword>
<name>W6JSS7_9MICO</name>
<accession>W6JSS7</accession>
<feature type="region of interest" description="Disordered" evidence="1">
    <location>
        <begin position="1"/>
        <end position="26"/>
    </location>
</feature>
<proteinExistence type="predicted"/>
<gene>
    <name evidence="2" type="ORF">BN11_140006</name>
</gene>
<evidence type="ECO:0000313" key="3">
    <source>
        <dbReference type="Proteomes" id="UP000035763"/>
    </source>
</evidence>
<evidence type="ECO:0000256" key="1">
    <source>
        <dbReference type="SAM" id="MobiDB-lite"/>
    </source>
</evidence>
<sequence length="153" mass="16214">MTTRSPARSRAQRTRHTVTRTAQRVDSNCTGGVRSRTFPGAALAADNWITHQFIRSGARPTIQRPDPSGPRCPTGWLGEPLLTGSDAGLGVQPHCGREPDLPNPTAHLSGASQERTIPPWLAPPPMWVATAPRVPSAPASRAPASPALPRPAS</sequence>
<feature type="compositionally biased region" description="Low complexity" evidence="1">
    <location>
        <begin position="131"/>
        <end position="145"/>
    </location>
</feature>
<dbReference type="STRING" id="1193182.BN11_140006"/>
<comment type="caution">
    <text evidence="2">The sequence shown here is derived from an EMBL/GenBank/DDBJ whole genome shotgun (WGS) entry which is preliminary data.</text>
</comment>